<organism evidence="1 2">
    <name type="scientific">Lipingzhangella halophila</name>
    <dbReference type="NCBI Taxonomy" id="1783352"/>
    <lineage>
        <taxon>Bacteria</taxon>
        <taxon>Bacillati</taxon>
        <taxon>Actinomycetota</taxon>
        <taxon>Actinomycetes</taxon>
        <taxon>Streptosporangiales</taxon>
        <taxon>Nocardiopsidaceae</taxon>
        <taxon>Lipingzhangella</taxon>
    </lineage>
</organism>
<comment type="caution">
    <text evidence="1">The sequence shown here is derived from an EMBL/GenBank/DDBJ whole genome shotgun (WGS) entry which is preliminary data.</text>
</comment>
<gene>
    <name evidence="1" type="ORF">F4561_003869</name>
</gene>
<evidence type="ECO:0000313" key="1">
    <source>
        <dbReference type="EMBL" id="MBB4933049.1"/>
    </source>
</evidence>
<proteinExistence type="predicted"/>
<keyword evidence="2" id="KW-1185">Reference proteome</keyword>
<accession>A0A7W7RJA9</accession>
<sequence length="80" mass="8625">MACVNPCYELKHRVYGVLEPPRCPVRTYWDGPTAVAGVRARREGRATALRGNDAGFVAAAWPLSGVPDLGEDPARQGALF</sequence>
<dbReference type="Proteomes" id="UP000523007">
    <property type="component" value="Unassembled WGS sequence"/>
</dbReference>
<evidence type="ECO:0000313" key="2">
    <source>
        <dbReference type="Proteomes" id="UP000523007"/>
    </source>
</evidence>
<name>A0A7W7RJA9_9ACTN</name>
<reference evidence="1 2" key="1">
    <citation type="submission" date="2020-08" db="EMBL/GenBank/DDBJ databases">
        <title>Sequencing the genomes of 1000 actinobacteria strains.</title>
        <authorList>
            <person name="Klenk H.-P."/>
        </authorList>
    </citation>
    <scope>NUCLEOTIDE SEQUENCE [LARGE SCALE GENOMIC DNA]</scope>
    <source>
        <strain evidence="1 2">DSM 102030</strain>
    </source>
</reference>
<dbReference type="EMBL" id="JACHJT010000001">
    <property type="protein sequence ID" value="MBB4933049.1"/>
    <property type="molecule type" value="Genomic_DNA"/>
</dbReference>
<protein>
    <submittedName>
        <fullName evidence="1">Uncharacterized protein</fullName>
    </submittedName>
</protein>
<dbReference type="AlphaFoldDB" id="A0A7W7RJA9"/>